<dbReference type="InterPro" id="IPR047108">
    <property type="entry name" value="Plk4-like_POLO_box_2_sf"/>
</dbReference>
<feature type="domain" description="Cryptic POLO box 1 (CPB1)" evidence="19">
    <location>
        <begin position="394"/>
        <end position="511"/>
    </location>
</feature>
<dbReference type="OrthoDB" id="10004143at2759"/>
<dbReference type="GO" id="GO:0005814">
    <property type="term" value="C:centriole"/>
    <property type="evidence" value="ECO:0007669"/>
    <property type="project" value="UniProtKB-SubCell"/>
</dbReference>
<keyword evidence="6" id="KW-0808">Transferase</keyword>
<dbReference type="FunFam" id="3.30.200.20:FF:000042">
    <property type="entry name" value="Aurora kinase A"/>
    <property type="match status" value="1"/>
</dbReference>
<proteinExistence type="predicted"/>
<dbReference type="Pfam" id="PF18409">
    <property type="entry name" value="Plk4_PB2"/>
    <property type="match status" value="1"/>
</dbReference>
<accession>A0A5E4N7V6</accession>
<dbReference type="InterPro" id="IPR008266">
    <property type="entry name" value="Tyr_kinase_AS"/>
</dbReference>
<dbReference type="PROSITE" id="PS50011">
    <property type="entry name" value="PROTEIN_KINASE_DOM"/>
    <property type="match status" value="1"/>
</dbReference>
<organism evidence="21 22">
    <name type="scientific">Cinara cedri</name>
    <dbReference type="NCBI Taxonomy" id="506608"/>
    <lineage>
        <taxon>Eukaryota</taxon>
        <taxon>Metazoa</taxon>
        <taxon>Ecdysozoa</taxon>
        <taxon>Arthropoda</taxon>
        <taxon>Hexapoda</taxon>
        <taxon>Insecta</taxon>
        <taxon>Pterygota</taxon>
        <taxon>Neoptera</taxon>
        <taxon>Paraneoptera</taxon>
        <taxon>Hemiptera</taxon>
        <taxon>Sternorrhyncha</taxon>
        <taxon>Aphidomorpha</taxon>
        <taxon>Aphidoidea</taxon>
        <taxon>Aphididae</taxon>
        <taxon>Lachninae</taxon>
        <taxon>Cinara</taxon>
    </lineage>
</organism>
<comment type="catalytic activity">
    <reaction evidence="15">
        <text>L-threonyl-[protein] + ATP = O-phospho-L-threonyl-[protein] + ADP + H(+)</text>
        <dbReference type="Rhea" id="RHEA:46608"/>
        <dbReference type="Rhea" id="RHEA-COMP:11060"/>
        <dbReference type="Rhea" id="RHEA-COMP:11605"/>
        <dbReference type="ChEBI" id="CHEBI:15378"/>
        <dbReference type="ChEBI" id="CHEBI:30013"/>
        <dbReference type="ChEBI" id="CHEBI:30616"/>
        <dbReference type="ChEBI" id="CHEBI:61977"/>
        <dbReference type="ChEBI" id="CHEBI:456216"/>
        <dbReference type="EC" id="2.7.11.21"/>
    </reaction>
</comment>
<evidence type="ECO:0000256" key="7">
    <source>
        <dbReference type="ARBA" id="ARBA00022741"/>
    </source>
</evidence>
<keyword evidence="9 17" id="KW-0067">ATP-binding</keyword>
<evidence type="ECO:0000259" key="20">
    <source>
        <dbReference type="PROSITE" id="PS51985"/>
    </source>
</evidence>
<comment type="subcellular location">
    <subcellularLocation>
        <location evidence="1">Cytoplasm</location>
        <location evidence="1">Cytoskeleton</location>
        <location evidence="1">Microtubule organizing center</location>
        <location evidence="1">Centrosome</location>
        <location evidence="1">Centriole</location>
    </subcellularLocation>
</comment>
<evidence type="ECO:0000256" key="16">
    <source>
        <dbReference type="ARBA" id="ARBA00048347"/>
    </source>
</evidence>
<dbReference type="InterPro" id="IPR011009">
    <property type="entry name" value="Kinase-like_dom_sf"/>
</dbReference>
<dbReference type="PROSITE" id="PS51984">
    <property type="entry name" value="CPB1"/>
    <property type="match status" value="1"/>
</dbReference>
<feature type="domain" description="Cryptic POLO box 2 (CPB2)" evidence="20">
    <location>
        <begin position="512"/>
        <end position="621"/>
    </location>
</feature>
<name>A0A5E4N7V6_9HEMI</name>
<evidence type="ECO:0000259" key="18">
    <source>
        <dbReference type="PROSITE" id="PS50011"/>
    </source>
</evidence>
<dbReference type="PROSITE" id="PS51985">
    <property type="entry name" value="CPB2"/>
    <property type="match status" value="1"/>
</dbReference>
<dbReference type="Gene3D" id="3.30.1120.120">
    <property type="match status" value="1"/>
</dbReference>
<dbReference type="Pfam" id="PF18190">
    <property type="entry name" value="Plk4_PB1"/>
    <property type="match status" value="1"/>
</dbReference>
<dbReference type="PROSITE" id="PS00109">
    <property type="entry name" value="PROTEIN_KINASE_TYR"/>
    <property type="match status" value="1"/>
</dbReference>
<feature type="binding site" evidence="17">
    <location>
        <position position="45"/>
    </location>
    <ligand>
        <name>ATP</name>
        <dbReference type="ChEBI" id="CHEBI:30616"/>
    </ligand>
</feature>
<keyword evidence="5" id="KW-0723">Serine/threonine-protein kinase</keyword>
<evidence type="ECO:0000256" key="17">
    <source>
        <dbReference type="PROSITE-ProRule" id="PRU10141"/>
    </source>
</evidence>
<sequence>MLPFNTMSLPNSIYDYEKLELLGKGGFASVYRAQCLRTGHQVAIKEIDVRMMKKQNMIDRVRQEVEIHNQLKHPSILELYKVFQDDHYVYLILELCHNGELLQYLKRNGNKLSEIDARHILKQVVEGLLYLHKHNIVHRDLTLTNLLLTKDMRVKIADFGLATQLNSRDEKHMTMCGTPNYISPEVATRSSHGLETDLWALGCLLYTLLVGHPPFDTDAIKNTLTKVVMSDFALPNYLSNKAKDLISCLLIKNPRDRIDLQGVLKHDFMQENGPSIWFHKSHFTEDSGFNTISFNKEKCSSSTGLHYMHSTHNPCIAVNQQTENSNLNSLLTSRGFLDINKQEYCTSGLSFYKHCNNSKNIYRRAPSQHSENRQFIMFDDQFVQSFKTFPETSSVNKMADRLTTARLQKHRHKTKNKVLSILNNGEVCVEFIKMKLKSNEERVVEVFRISPDGQQMAIYKPNKDRGVPLQEEPPPTPNKGADDVFSYESLPRHHWKKYAYAAQFVKLIASKTAKVVFYSDKAKCLLMEDGKTFEAHFYNGSMVSSIGNGDIKIVVNGKSKSFNRPECLDEIEKNIYINFKKYYEHCCLVEQTLSTLDTNTNSSVTVFPVTLGRRPIAIDEFDIPINRKVMSSSIKSNKICTTNGDGSQVHLDIITGKIKCVTNQGVEMNFDQKNKHLLPEWAKSCLKEIPQLIKPNERTAENWKLPNR</sequence>
<evidence type="ECO:0000256" key="1">
    <source>
        <dbReference type="ARBA" id="ARBA00004114"/>
    </source>
</evidence>
<dbReference type="Proteomes" id="UP000325440">
    <property type="component" value="Unassembled WGS sequence"/>
</dbReference>
<dbReference type="FunFam" id="1.10.510.10:FF:000576">
    <property type="entry name" value="Serine/threonine-protein kinase PLK4"/>
    <property type="match status" value="1"/>
</dbReference>
<evidence type="ECO:0000256" key="6">
    <source>
        <dbReference type="ARBA" id="ARBA00022679"/>
    </source>
</evidence>
<keyword evidence="4" id="KW-0963">Cytoplasm</keyword>
<comment type="catalytic activity">
    <reaction evidence="16">
        <text>L-seryl-[protein] + ATP = O-phospho-L-seryl-[protein] + ADP + H(+)</text>
        <dbReference type="Rhea" id="RHEA:17989"/>
        <dbReference type="Rhea" id="RHEA-COMP:9863"/>
        <dbReference type="Rhea" id="RHEA-COMP:11604"/>
        <dbReference type="ChEBI" id="CHEBI:15378"/>
        <dbReference type="ChEBI" id="CHEBI:29999"/>
        <dbReference type="ChEBI" id="CHEBI:30616"/>
        <dbReference type="ChEBI" id="CHEBI:83421"/>
        <dbReference type="ChEBI" id="CHEBI:456216"/>
        <dbReference type="EC" id="2.7.11.21"/>
    </reaction>
</comment>
<dbReference type="InterPro" id="IPR017441">
    <property type="entry name" value="Protein_kinase_ATP_BS"/>
</dbReference>
<feature type="domain" description="Protein kinase" evidence="18">
    <location>
        <begin position="16"/>
        <end position="269"/>
    </location>
</feature>
<dbReference type="EC" id="2.7.11.21" evidence="2"/>
<evidence type="ECO:0000256" key="8">
    <source>
        <dbReference type="ARBA" id="ARBA00022777"/>
    </source>
</evidence>
<evidence type="ECO:0000256" key="2">
    <source>
        <dbReference type="ARBA" id="ARBA00012424"/>
    </source>
</evidence>
<keyword evidence="8 21" id="KW-0418">Kinase</keyword>
<keyword evidence="11" id="KW-0206">Cytoskeleton</keyword>
<dbReference type="InterPro" id="IPR046437">
    <property type="entry name" value="Ser_Thr-PK_POLO_box_1_sf"/>
</dbReference>
<dbReference type="InterPro" id="IPR000719">
    <property type="entry name" value="Prot_kinase_dom"/>
</dbReference>
<evidence type="ECO:0000313" key="22">
    <source>
        <dbReference type="Proteomes" id="UP000325440"/>
    </source>
</evidence>
<protein>
    <recommendedName>
        <fullName evidence="3">Serine/threonine-protein kinase PLK4</fullName>
        <ecNumber evidence="2">2.7.11.21</ecNumber>
    </recommendedName>
    <alternativeName>
        <fullName evidence="12">Polo-like kinase 4</fullName>
    </alternativeName>
    <alternativeName>
        <fullName evidence="13 14">Serine/threonine-protein kinase SAK</fullName>
    </alternativeName>
</protein>
<dbReference type="InterPro" id="IPR033698">
    <property type="entry name" value="POLO_box_Plk4_2"/>
</dbReference>
<dbReference type="Gene3D" id="3.30.1120.130">
    <property type="match status" value="1"/>
</dbReference>
<evidence type="ECO:0000256" key="13">
    <source>
        <dbReference type="ARBA" id="ARBA00030429"/>
    </source>
</evidence>
<evidence type="ECO:0000259" key="19">
    <source>
        <dbReference type="PROSITE" id="PS51984"/>
    </source>
</evidence>
<gene>
    <name evidence="21" type="ORF">CINCED_3A002812</name>
</gene>
<keyword evidence="7 17" id="KW-0547">Nucleotide-binding</keyword>
<dbReference type="GO" id="GO:0005634">
    <property type="term" value="C:nucleus"/>
    <property type="evidence" value="ECO:0007669"/>
    <property type="project" value="TreeGrafter"/>
</dbReference>
<dbReference type="AlphaFoldDB" id="A0A5E4N7V6"/>
<evidence type="ECO:0000256" key="3">
    <source>
        <dbReference type="ARBA" id="ARBA00020245"/>
    </source>
</evidence>
<dbReference type="Gene3D" id="1.10.510.10">
    <property type="entry name" value="Transferase(Phosphotransferase) domain 1"/>
    <property type="match status" value="1"/>
</dbReference>
<evidence type="ECO:0000256" key="5">
    <source>
        <dbReference type="ARBA" id="ARBA00022527"/>
    </source>
</evidence>
<dbReference type="GO" id="GO:0004674">
    <property type="term" value="F:protein serine/threonine kinase activity"/>
    <property type="evidence" value="ECO:0007669"/>
    <property type="project" value="UniProtKB-KW"/>
</dbReference>
<dbReference type="CDD" id="cd13114">
    <property type="entry name" value="POLO_box_Plk4_1"/>
    <property type="match status" value="1"/>
</dbReference>
<dbReference type="PANTHER" id="PTHR24345">
    <property type="entry name" value="SERINE/THREONINE-PROTEIN KINASE PLK"/>
    <property type="match status" value="1"/>
</dbReference>
<keyword evidence="22" id="KW-1185">Reference proteome</keyword>
<reference evidence="21 22" key="1">
    <citation type="submission" date="2019-08" db="EMBL/GenBank/DDBJ databases">
        <authorList>
            <person name="Alioto T."/>
            <person name="Alioto T."/>
            <person name="Gomez Garrido J."/>
        </authorList>
    </citation>
    <scope>NUCLEOTIDE SEQUENCE [LARGE SCALE GENOMIC DNA]</scope>
</reference>
<evidence type="ECO:0000256" key="12">
    <source>
        <dbReference type="ARBA" id="ARBA00030332"/>
    </source>
</evidence>
<dbReference type="PROSITE" id="PS00107">
    <property type="entry name" value="PROTEIN_KINASE_ATP"/>
    <property type="match status" value="1"/>
</dbReference>
<dbReference type="SUPFAM" id="SSF56112">
    <property type="entry name" value="Protein kinase-like (PK-like)"/>
    <property type="match status" value="1"/>
</dbReference>
<dbReference type="PANTHER" id="PTHR24345:SF91">
    <property type="entry name" value="SERINE_THREONINE-PROTEIN KINASE PLK4"/>
    <property type="match status" value="1"/>
</dbReference>
<dbReference type="InterPro" id="IPR033699">
    <property type="entry name" value="POLO_box_Plk4_1"/>
</dbReference>
<evidence type="ECO:0000256" key="4">
    <source>
        <dbReference type="ARBA" id="ARBA00022490"/>
    </source>
</evidence>
<dbReference type="EMBL" id="CABPRJ010001907">
    <property type="protein sequence ID" value="VVC40742.1"/>
    <property type="molecule type" value="Genomic_DNA"/>
</dbReference>
<dbReference type="Pfam" id="PF00069">
    <property type="entry name" value="Pkinase"/>
    <property type="match status" value="1"/>
</dbReference>
<evidence type="ECO:0000313" key="21">
    <source>
        <dbReference type="EMBL" id="VVC40742.1"/>
    </source>
</evidence>
<dbReference type="GO" id="GO:0005524">
    <property type="term" value="F:ATP binding"/>
    <property type="evidence" value="ECO:0007669"/>
    <property type="project" value="UniProtKB-UniRule"/>
</dbReference>
<evidence type="ECO:0000256" key="11">
    <source>
        <dbReference type="ARBA" id="ARBA00023212"/>
    </source>
</evidence>
<evidence type="ECO:0000256" key="10">
    <source>
        <dbReference type="ARBA" id="ARBA00022843"/>
    </source>
</evidence>
<evidence type="ECO:0000256" key="14">
    <source>
        <dbReference type="ARBA" id="ARBA00030924"/>
    </source>
</evidence>
<evidence type="ECO:0000256" key="9">
    <source>
        <dbReference type="ARBA" id="ARBA00022840"/>
    </source>
</evidence>
<evidence type="ECO:0000256" key="15">
    <source>
        <dbReference type="ARBA" id="ARBA00047802"/>
    </source>
</evidence>
<keyword evidence="10" id="KW-0832">Ubl conjugation</keyword>